<dbReference type="RefSeq" id="XP_027337749.1">
    <property type="nucleotide sequence ID" value="XM_027481948.1"/>
</dbReference>
<keyword evidence="2" id="KW-1185">Reference proteome</keyword>
<gene>
    <name evidence="3" type="primary">LOC113851457</name>
</gene>
<dbReference type="OrthoDB" id="654134at2759"/>
<dbReference type="Pfam" id="PF03181">
    <property type="entry name" value="BURP"/>
    <property type="match status" value="1"/>
</dbReference>
<reference evidence="3" key="2">
    <citation type="submission" date="2025-08" db="UniProtKB">
        <authorList>
            <consortium name="RefSeq"/>
        </authorList>
    </citation>
    <scope>IDENTIFICATION</scope>
    <source>
        <tissue evidence="3">Young leaves</tissue>
    </source>
</reference>
<dbReference type="KEGG" id="aprc:113851457"/>
<dbReference type="PANTHER" id="PTHR31236">
    <property type="entry name" value="BURP DOMAIN PROTEIN USPL1-LIKE"/>
    <property type="match status" value="1"/>
</dbReference>
<dbReference type="CDD" id="cd09272">
    <property type="entry name" value="RNase_HI_RT_Ty1"/>
    <property type="match status" value="1"/>
</dbReference>
<name>A0A8B8K2Z0_ABRPR</name>
<dbReference type="InterPro" id="IPR004873">
    <property type="entry name" value="BURP_dom"/>
</dbReference>
<dbReference type="AlphaFoldDB" id="A0A8B8K2Z0"/>
<dbReference type="Proteomes" id="UP000694853">
    <property type="component" value="Unplaced"/>
</dbReference>
<dbReference type="SMART" id="SM01045">
    <property type="entry name" value="BURP"/>
    <property type="match status" value="1"/>
</dbReference>
<proteinExistence type="predicted"/>
<dbReference type="InterPro" id="IPR044816">
    <property type="entry name" value="BURP"/>
</dbReference>
<dbReference type="PANTHER" id="PTHR31236:SF2">
    <property type="entry name" value="BURP DOMAIN PROTEIN RD22"/>
    <property type="match status" value="1"/>
</dbReference>
<dbReference type="GeneID" id="113851457"/>
<feature type="domain" description="BURP" evidence="1">
    <location>
        <begin position="160"/>
        <end position="370"/>
    </location>
</feature>
<organism evidence="2 3">
    <name type="scientific">Abrus precatorius</name>
    <name type="common">Indian licorice</name>
    <name type="synonym">Glycine abrus</name>
    <dbReference type="NCBI Taxonomy" id="3816"/>
    <lineage>
        <taxon>Eukaryota</taxon>
        <taxon>Viridiplantae</taxon>
        <taxon>Streptophyta</taxon>
        <taxon>Embryophyta</taxon>
        <taxon>Tracheophyta</taxon>
        <taxon>Spermatophyta</taxon>
        <taxon>Magnoliopsida</taxon>
        <taxon>eudicotyledons</taxon>
        <taxon>Gunneridae</taxon>
        <taxon>Pentapetalae</taxon>
        <taxon>rosids</taxon>
        <taxon>fabids</taxon>
        <taxon>Fabales</taxon>
        <taxon>Fabaceae</taxon>
        <taxon>Papilionoideae</taxon>
        <taxon>50 kb inversion clade</taxon>
        <taxon>NPAAA clade</taxon>
        <taxon>indigoferoid/millettioid clade</taxon>
        <taxon>Abreae</taxon>
        <taxon>Abrus</taxon>
    </lineage>
</organism>
<evidence type="ECO:0000259" key="1">
    <source>
        <dbReference type="PROSITE" id="PS51277"/>
    </source>
</evidence>
<evidence type="ECO:0000313" key="2">
    <source>
        <dbReference type="Proteomes" id="UP000694853"/>
    </source>
</evidence>
<sequence length="372" mass="41920">MADPGREHWNVVKRILRYIKGTSNVALCFEGSEFIVKGYVDSDFAGDLDKRKSTTGYVFTLAGGAVSWLSKLHTVVALSTTEVEYMAATEACKEAIWIQRLLEELGHKQVLTTHAALPPQLYWERMLPNSPMPKAVIEFLKHGLPVADHHRLDDVKVDLIFLEEGLRPGTKINAHFYKIDFTKPLLPLQVAQHIPFSSKKMKEILEILSMKPKSEIAKVVEREIRICEVPPPIIEEKLCATSLESMVDFVTSKLGKNVRAFSTYAEREAKSQNFLVKDGVKKIADESVIACHLMDYPYAVFLCHHLQNTTAHFMPLEGEDGTRVKAIAVCHKDTSLWDPDSLILQAIKIKPGDCLVCHIFPEVHVVFTKLMT</sequence>
<reference evidence="2" key="1">
    <citation type="journal article" date="2019" name="Toxins">
        <title>Detection of Abrin-Like and Prepropulchellin-Like Toxin Genes and Transcripts Using Whole Genome Sequencing and Full-Length Transcript Sequencing of Abrus precatorius.</title>
        <authorList>
            <person name="Hovde B.T."/>
            <person name="Daligault H.E."/>
            <person name="Hanschen E.R."/>
            <person name="Kunde Y.A."/>
            <person name="Johnson M.B."/>
            <person name="Starkenburg S.R."/>
            <person name="Johnson S.L."/>
        </authorList>
    </citation>
    <scope>NUCLEOTIDE SEQUENCE [LARGE SCALE GENOMIC DNA]</scope>
</reference>
<evidence type="ECO:0000313" key="3">
    <source>
        <dbReference type="RefSeq" id="XP_027337749.1"/>
    </source>
</evidence>
<protein>
    <submittedName>
        <fullName evidence="3">BURP domain-containing protein 5-like</fullName>
    </submittedName>
</protein>
<dbReference type="PROSITE" id="PS51277">
    <property type="entry name" value="BURP"/>
    <property type="match status" value="1"/>
</dbReference>
<accession>A0A8B8K2Z0</accession>